<keyword evidence="2" id="KW-1185">Reference proteome</keyword>
<evidence type="ECO:0000313" key="2">
    <source>
        <dbReference type="Proteomes" id="UP001179952"/>
    </source>
</evidence>
<protein>
    <submittedName>
        <fullName evidence="1">Uncharacterized protein</fullName>
    </submittedName>
</protein>
<sequence length="116" mass="13009">MEAQISFRRWTFYMKMEGTCGVSYVQKEESQVWPLKDHLLEWLGGASTDFQGLCVRTKQVALSSSIAQQHNYSEYLNKAIHFQQEQLISERACSAVNNASAGALVGAVQFRMSPGT</sequence>
<name>A0AAV9AFK9_ACOGR</name>
<evidence type="ECO:0000313" key="1">
    <source>
        <dbReference type="EMBL" id="KAK1263158.1"/>
    </source>
</evidence>
<dbReference type="AlphaFoldDB" id="A0AAV9AFK9"/>
<reference evidence="1" key="2">
    <citation type="submission" date="2023-06" db="EMBL/GenBank/DDBJ databases">
        <authorList>
            <person name="Ma L."/>
            <person name="Liu K.-W."/>
            <person name="Li Z."/>
            <person name="Hsiao Y.-Y."/>
            <person name="Qi Y."/>
            <person name="Fu T."/>
            <person name="Tang G."/>
            <person name="Zhang D."/>
            <person name="Sun W.-H."/>
            <person name="Liu D.-K."/>
            <person name="Li Y."/>
            <person name="Chen G.-Z."/>
            <person name="Liu X.-D."/>
            <person name="Liao X.-Y."/>
            <person name="Jiang Y.-T."/>
            <person name="Yu X."/>
            <person name="Hao Y."/>
            <person name="Huang J."/>
            <person name="Zhao X.-W."/>
            <person name="Ke S."/>
            <person name="Chen Y.-Y."/>
            <person name="Wu W.-L."/>
            <person name="Hsu J.-L."/>
            <person name="Lin Y.-F."/>
            <person name="Huang M.-D."/>
            <person name="Li C.-Y."/>
            <person name="Huang L."/>
            <person name="Wang Z.-W."/>
            <person name="Zhao X."/>
            <person name="Zhong W.-Y."/>
            <person name="Peng D.-H."/>
            <person name="Ahmad S."/>
            <person name="Lan S."/>
            <person name="Zhang J.-S."/>
            <person name="Tsai W.-C."/>
            <person name="Van De Peer Y."/>
            <person name="Liu Z.-J."/>
        </authorList>
    </citation>
    <scope>NUCLEOTIDE SEQUENCE</scope>
    <source>
        <strain evidence="1">SCP</strain>
        <tissue evidence="1">Leaves</tissue>
    </source>
</reference>
<proteinExistence type="predicted"/>
<accession>A0AAV9AFK9</accession>
<dbReference type="Proteomes" id="UP001179952">
    <property type="component" value="Unassembled WGS sequence"/>
</dbReference>
<organism evidence="1 2">
    <name type="scientific">Acorus gramineus</name>
    <name type="common">Dwarf sweet flag</name>
    <dbReference type="NCBI Taxonomy" id="55184"/>
    <lineage>
        <taxon>Eukaryota</taxon>
        <taxon>Viridiplantae</taxon>
        <taxon>Streptophyta</taxon>
        <taxon>Embryophyta</taxon>
        <taxon>Tracheophyta</taxon>
        <taxon>Spermatophyta</taxon>
        <taxon>Magnoliopsida</taxon>
        <taxon>Liliopsida</taxon>
        <taxon>Acoraceae</taxon>
        <taxon>Acorus</taxon>
    </lineage>
</organism>
<dbReference type="EMBL" id="JAUJYN010000009">
    <property type="protein sequence ID" value="KAK1263158.1"/>
    <property type="molecule type" value="Genomic_DNA"/>
</dbReference>
<reference evidence="1" key="1">
    <citation type="journal article" date="2023" name="Nat. Commun.">
        <title>Diploid and tetraploid genomes of Acorus and the evolution of monocots.</title>
        <authorList>
            <person name="Ma L."/>
            <person name="Liu K.W."/>
            <person name="Li Z."/>
            <person name="Hsiao Y.Y."/>
            <person name="Qi Y."/>
            <person name="Fu T."/>
            <person name="Tang G.D."/>
            <person name="Zhang D."/>
            <person name="Sun W.H."/>
            <person name="Liu D.K."/>
            <person name="Li Y."/>
            <person name="Chen G.Z."/>
            <person name="Liu X.D."/>
            <person name="Liao X.Y."/>
            <person name="Jiang Y.T."/>
            <person name="Yu X."/>
            <person name="Hao Y."/>
            <person name="Huang J."/>
            <person name="Zhao X.W."/>
            <person name="Ke S."/>
            <person name="Chen Y.Y."/>
            <person name="Wu W.L."/>
            <person name="Hsu J.L."/>
            <person name="Lin Y.F."/>
            <person name="Huang M.D."/>
            <person name="Li C.Y."/>
            <person name="Huang L."/>
            <person name="Wang Z.W."/>
            <person name="Zhao X."/>
            <person name="Zhong W.Y."/>
            <person name="Peng D.H."/>
            <person name="Ahmad S."/>
            <person name="Lan S."/>
            <person name="Zhang J.S."/>
            <person name="Tsai W.C."/>
            <person name="Van de Peer Y."/>
            <person name="Liu Z.J."/>
        </authorList>
    </citation>
    <scope>NUCLEOTIDE SEQUENCE</scope>
    <source>
        <strain evidence="1">SCP</strain>
    </source>
</reference>
<gene>
    <name evidence="1" type="ORF">QJS04_geneDACA009387</name>
</gene>
<comment type="caution">
    <text evidence="1">The sequence shown here is derived from an EMBL/GenBank/DDBJ whole genome shotgun (WGS) entry which is preliminary data.</text>
</comment>